<feature type="region of interest" description="Disordered" evidence="1">
    <location>
        <begin position="214"/>
        <end position="267"/>
    </location>
</feature>
<keyword evidence="3" id="KW-1185">Reference proteome</keyword>
<dbReference type="Proteomes" id="UP000825729">
    <property type="component" value="Unassembled WGS sequence"/>
</dbReference>
<evidence type="ECO:0000313" key="3">
    <source>
        <dbReference type="Proteomes" id="UP000825729"/>
    </source>
</evidence>
<accession>A0AAV7DRV4</accession>
<organism evidence="2 3">
    <name type="scientific">Aristolochia fimbriata</name>
    <name type="common">White veined hardy Dutchman's pipe vine</name>
    <dbReference type="NCBI Taxonomy" id="158543"/>
    <lineage>
        <taxon>Eukaryota</taxon>
        <taxon>Viridiplantae</taxon>
        <taxon>Streptophyta</taxon>
        <taxon>Embryophyta</taxon>
        <taxon>Tracheophyta</taxon>
        <taxon>Spermatophyta</taxon>
        <taxon>Magnoliopsida</taxon>
        <taxon>Magnoliidae</taxon>
        <taxon>Piperales</taxon>
        <taxon>Aristolochiaceae</taxon>
        <taxon>Aristolochia</taxon>
    </lineage>
</organism>
<protein>
    <submittedName>
        <fullName evidence="2">Uncharacterized protein</fullName>
    </submittedName>
</protein>
<reference evidence="2 3" key="1">
    <citation type="submission" date="2021-07" db="EMBL/GenBank/DDBJ databases">
        <title>The Aristolochia fimbriata genome: insights into angiosperm evolution, floral development and chemical biosynthesis.</title>
        <authorList>
            <person name="Jiao Y."/>
        </authorList>
    </citation>
    <scope>NUCLEOTIDE SEQUENCE [LARGE SCALE GENOMIC DNA]</scope>
    <source>
        <strain evidence="2">IBCAS-2021</strain>
        <tissue evidence="2">Leaf</tissue>
    </source>
</reference>
<dbReference type="AlphaFoldDB" id="A0AAV7DRV4"/>
<name>A0AAV7DRV4_ARIFI</name>
<feature type="compositionally biased region" description="Polar residues" evidence="1">
    <location>
        <begin position="220"/>
        <end position="233"/>
    </location>
</feature>
<evidence type="ECO:0000256" key="1">
    <source>
        <dbReference type="SAM" id="MobiDB-lite"/>
    </source>
</evidence>
<gene>
    <name evidence="2" type="ORF">H6P81_021679</name>
</gene>
<proteinExistence type="predicted"/>
<feature type="compositionally biased region" description="Basic and acidic residues" evidence="1">
    <location>
        <begin position="251"/>
        <end position="267"/>
    </location>
</feature>
<evidence type="ECO:0000313" key="2">
    <source>
        <dbReference type="EMBL" id="KAG9438376.1"/>
    </source>
</evidence>
<sequence>MNGNSLETVKRGCGEQYKRRAAMGEAVEYRTPDGESPSQLVLSKCAEAQQLTGHLGKVLFQASRESSTKSRQTLNIFRYDQSVSIMASETMGISFTSRGNNRSPAKALEMTKAPVMVQSVVQRQPGFAPKMNGAADLPKLWDAGKCIGRGAVPHEKAPARAGKKVEKMPCFTVRGTRRYGAEATHAISPRKSRTTFNKELGKIALCNWRRALSGGRSDQARATVTKTQVSAVKTMQRGRDARPAGRPAKLATDDRWRPRPGERRPQL</sequence>
<dbReference type="EMBL" id="JAINDJ010000125">
    <property type="protein sequence ID" value="KAG9438376.1"/>
    <property type="molecule type" value="Genomic_DNA"/>
</dbReference>
<comment type="caution">
    <text evidence="2">The sequence shown here is derived from an EMBL/GenBank/DDBJ whole genome shotgun (WGS) entry which is preliminary data.</text>
</comment>